<evidence type="ECO:0000256" key="11">
    <source>
        <dbReference type="ARBA" id="ARBA00023136"/>
    </source>
</evidence>
<reference evidence="14" key="1">
    <citation type="submission" date="2021-10" db="EMBL/GenBank/DDBJ databases">
        <authorList>
            <person name="Piombo E."/>
        </authorList>
    </citation>
    <scope>NUCLEOTIDE SEQUENCE</scope>
</reference>
<dbReference type="GO" id="GO:0004497">
    <property type="term" value="F:monooxygenase activity"/>
    <property type="evidence" value="ECO:0007669"/>
    <property type="project" value="UniProtKB-KW"/>
</dbReference>
<feature type="transmembrane region" description="Helical" evidence="13">
    <location>
        <begin position="62"/>
        <end position="87"/>
    </location>
</feature>
<evidence type="ECO:0000256" key="5">
    <source>
        <dbReference type="ARBA" id="ARBA00022692"/>
    </source>
</evidence>
<keyword evidence="9 12" id="KW-0408">Iron</keyword>
<evidence type="ECO:0000256" key="4">
    <source>
        <dbReference type="ARBA" id="ARBA00022617"/>
    </source>
</evidence>
<feature type="transmembrane region" description="Helical" evidence="13">
    <location>
        <begin position="30"/>
        <end position="50"/>
    </location>
</feature>
<dbReference type="Gene3D" id="1.10.630.10">
    <property type="entry name" value="Cytochrome P450"/>
    <property type="match status" value="1"/>
</dbReference>
<proteinExistence type="inferred from homology"/>
<evidence type="ECO:0000256" key="6">
    <source>
        <dbReference type="ARBA" id="ARBA00022723"/>
    </source>
</evidence>
<dbReference type="InterPro" id="IPR050121">
    <property type="entry name" value="Cytochrome_P450_monoxygenase"/>
</dbReference>
<comment type="cofactor">
    <cofactor evidence="1 12">
        <name>heme</name>
        <dbReference type="ChEBI" id="CHEBI:30413"/>
    </cofactor>
</comment>
<evidence type="ECO:0000313" key="15">
    <source>
        <dbReference type="Proteomes" id="UP000754883"/>
    </source>
</evidence>
<dbReference type="EMBL" id="CABFNO020001350">
    <property type="protein sequence ID" value="CAG9982812.1"/>
    <property type="molecule type" value="Genomic_DNA"/>
</dbReference>
<dbReference type="PANTHER" id="PTHR24305">
    <property type="entry name" value="CYTOCHROME P450"/>
    <property type="match status" value="1"/>
</dbReference>
<evidence type="ECO:0000256" key="7">
    <source>
        <dbReference type="ARBA" id="ARBA00022989"/>
    </source>
</evidence>
<dbReference type="CDD" id="cd11061">
    <property type="entry name" value="CYP67-like"/>
    <property type="match status" value="1"/>
</dbReference>
<feature type="transmembrane region" description="Helical" evidence="13">
    <location>
        <begin position="6"/>
        <end position="23"/>
    </location>
</feature>
<dbReference type="GO" id="GO:0020037">
    <property type="term" value="F:heme binding"/>
    <property type="evidence" value="ECO:0007669"/>
    <property type="project" value="InterPro"/>
</dbReference>
<comment type="caution">
    <text evidence="14">The sequence shown here is derived from an EMBL/GenBank/DDBJ whole genome shotgun (WGS) entry which is preliminary data.</text>
</comment>
<dbReference type="InterPro" id="IPR001128">
    <property type="entry name" value="Cyt_P450"/>
</dbReference>
<name>A0A9N9U6B2_9HYPO</name>
<keyword evidence="10" id="KW-0503">Monooxygenase</keyword>
<dbReference type="PANTHER" id="PTHR24305:SF112">
    <property type="entry name" value="L-ORNITHINE-N5-MONOOXYGENASE (EUROFUNG)"/>
    <property type="match status" value="1"/>
</dbReference>
<dbReference type="OrthoDB" id="6692864at2759"/>
<organism evidence="14 15">
    <name type="scientific">Clonostachys byssicola</name>
    <dbReference type="NCBI Taxonomy" id="160290"/>
    <lineage>
        <taxon>Eukaryota</taxon>
        <taxon>Fungi</taxon>
        <taxon>Dikarya</taxon>
        <taxon>Ascomycota</taxon>
        <taxon>Pezizomycotina</taxon>
        <taxon>Sordariomycetes</taxon>
        <taxon>Hypocreomycetidae</taxon>
        <taxon>Hypocreales</taxon>
        <taxon>Bionectriaceae</taxon>
        <taxon>Clonostachys</taxon>
    </lineage>
</organism>
<keyword evidence="5 13" id="KW-0812">Transmembrane</keyword>
<evidence type="ECO:0000256" key="1">
    <source>
        <dbReference type="ARBA" id="ARBA00001971"/>
    </source>
</evidence>
<evidence type="ECO:0000256" key="13">
    <source>
        <dbReference type="SAM" id="Phobius"/>
    </source>
</evidence>
<comment type="subcellular location">
    <subcellularLocation>
        <location evidence="2">Membrane</location>
    </subcellularLocation>
</comment>
<evidence type="ECO:0000256" key="2">
    <source>
        <dbReference type="ARBA" id="ARBA00004370"/>
    </source>
</evidence>
<dbReference type="Proteomes" id="UP000754883">
    <property type="component" value="Unassembled WGS sequence"/>
</dbReference>
<dbReference type="SUPFAM" id="SSF48264">
    <property type="entry name" value="Cytochrome P450"/>
    <property type="match status" value="1"/>
</dbReference>
<accession>A0A9N9U6B2</accession>
<evidence type="ECO:0000313" key="14">
    <source>
        <dbReference type="EMBL" id="CAG9982812.1"/>
    </source>
</evidence>
<dbReference type="PRINTS" id="PR00463">
    <property type="entry name" value="EP450I"/>
</dbReference>
<sequence>MDYHVHIIVAVFVGLLAHNAIFIRGEWHMHILQILVGVCLVNVIALYSLYRVVRVPSFSEALGALFYMDIACLTALFSSMTVYRLFFHKLSGFPGPKLAAVTKLWHVWKIRKSTNYLLLQELNGEYGDIIRTGSPDFTLNTAGPNELTLVGPSAFNLLDGWGNTTTRDVWYDLLRPRYSAVFCRDKKLHKEGRKAWVNSMTGQAMNAFYPRVAALSHSLSSCIRSHGTRPVDVDDVMSWFSFDVMGDVLFGEDFNLLRSQIMDPAIKHRDGALALVGPISDAIWIAHLAFLLVPFLNPVQDWLGMVKFCEDRLAARIQRGENEKKPDMAQYFLDEHQSLDGTMSLRDRDLYLAGNIITAVVAGSDTTRAALIATCWFLAKYPEHADAIRAETRDVDGDDFATLASLPHLNGFINESLRLMPPAGMTGTARITGPQGMQFENTYIPPFTKVTAPRYGIMRLESAFPRPDEFIPERWYSQPELVLDRRAFTPFSVGPRQCTGKTLAYAELRHVATLLLRHYDIEFADGYDPETMWRDLKDQVTAQPGKVLCVFKPREQ</sequence>
<keyword evidence="7 13" id="KW-1133">Transmembrane helix</keyword>
<dbReference type="PRINTS" id="PR00385">
    <property type="entry name" value="P450"/>
</dbReference>
<protein>
    <submittedName>
        <fullName evidence="14">Uncharacterized protein</fullName>
    </submittedName>
</protein>
<dbReference type="AlphaFoldDB" id="A0A9N9U6B2"/>
<feature type="binding site" description="axial binding residue" evidence="12">
    <location>
        <position position="498"/>
    </location>
    <ligand>
        <name>heme</name>
        <dbReference type="ChEBI" id="CHEBI:30413"/>
    </ligand>
    <ligandPart>
        <name>Fe</name>
        <dbReference type="ChEBI" id="CHEBI:18248"/>
    </ligandPart>
</feature>
<comment type="similarity">
    <text evidence="3">Belongs to the cytochrome P450 family.</text>
</comment>
<evidence type="ECO:0000256" key="9">
    <source>
        <dbReference type="ARBA" id="ARBA00023004"/>
    </source>
</evidence>
<keyword evidence="8" id="KW-0560">Oxidoreductase</keyword>
<dbReference type="InterPro" id="IPR002401">
    <property type="entry name" value="Cyt_P450_E_grp-I"/>
</dbReference>
<keyword evidence="4 12" id="KW-0349">Heme</keyword>
<evidence type="ECO:0000256" key="8">
    <source>
        <dbReference type="ARBA" id="ARBA00023002"/>
    </source>
</evidence>
<dbReference type="GO" id="GO:0016705">
    <property type="term" value="F:oxidoreductase activity, acting on paired donors, with incorporation or reduction of molecular oxygen"/>
    <property type="evidence" value="ECO:0007669"/>
    <property type="project" value="InterPro"/>
</dbReference>
<evidence type="ECO:0000256" key="3">
    <source>
        <dbReference type="ARBA" id="ARBA00010617"/>
    </source>
</evidence>
<keyword evidence="11 13" id="KW-0472">Membrane</keyword>
<dbReference type="InterPro" id="IPR036396">
    <property type="entry name" value="Cyt_P450_sf"/>
</dbReference>
<dbReference type="GO" id="GO:0005506">
    <property type="term" value="F:iron ion binding"/>
    <property type="evidence" value="ECO:0007669"/>
    <property type="project" value="InterPro"/>
</dbReference>
<dbReference type="GO" id="GO:0016020">
    <property type="term" value="C:membrane"/>
    <property type="evidence" value="ECO:0007669"/>
    <property type="project" value="UniProtKB-SubCell"/>
</dbReference>
<evidence type="ECO:0000256" key="12">
    <source>
        <dbReference type="PIRSR" id="PIRSR602401-1"/>
    </source>
</evidence>
<keyword evidence="6 12" id="KW-0479">Metal-binding</keyword>
<gene>
    <name evidence="14" type="ORF">CBYS24578_00011085</name>
</gene>
<keyword evidence="15" id="KW-1185">Reference proteome</keyword>
<evidence type="ECO:0000256" key="10">
    <source>
        <dbReference type="ARBA" id="ARBA00023033"/>
    </source>
</evidence>
<dbReference type="Pfam" id="PF00067">
    <property type="entry name" value="p450"/>
    <property type="match status" value="1"/>
</dbReference>